<name>A0A6P8AMB2_PYRGI</name>
<feature type="region of interest" description="Disordered" evidence="1">
    <location>
        <begin position="155"/>
        <end position="214"/>
    </location>
</feature>
<dbReference type="AlphaFoldDB" id="A0A6P8AMB2"/>
<evidence type="ECO:0000256" key="1">
    <source>
        <dbReference type="SAM" id="MobiDB-lite"/>
    </source>
</evidence>
<evidence type="ECO:0000313" key="3">
    <source>
        <dbReference type="Proteomes" id="UP000515153"/>
    </source>
</evidence>
<organism evidence="3 4">
    <name type="scientific">Pyricularia grisea</name>
    <name type="common">Crabgrass-specific blast fungus</name>
    <name type="synonym">Magnaporthe grisea</name>
    <dbReference type="NCBI Taxonomy" id="148305"/>
    <lineage>
        <taxon>Eukaryota</taxon>
        <taxon>Fungi</taxon>
        <taxon>Dikarya</taxon>
        <taxon>Ascomycota</taxon>
        <taxon>Pezizomycotina</taxon>
        <taxon>Sordariomycetes</taxon>
        <taxon>Sordariomycetidae</taxon>
        <taxon>Magnaporthales</taxon>
        <taxon>Pyriculariaceae</taxon>
        <taxon>Pyricularia</taxon>
    </lineage>
</organism>
<sequence length="214" mass="23492">MHSSTVAWGFALVSAIISGAAADYKVPDTVYRGDHRSPLIIYRQGGFFPRGRAVGVAPDPNFPYSKHIDFDAMEDDNLKSSWLSVTSEWKAAKLHIRFAVNENQDQDTYVYHINTKDPEPILFKYITACDVIGKNGQIKKKWVKADAEREIAAKQAKQGLAQNSPPRVGSPTLMRPNSKGAHRQGSQHGAAQQNAHPWGAQNGAAVEMAPLKGN</sequence>
<evidence type="ECO:0000256" key="2">
    <source>
        <dbReference type="SAM" id="SignalP"/>
    </source>
</evidence>
<reference evidence="4" key="2">
    <citation type="submission" date="2019-10" db="EMBL/GenBank/DDBJ databases">
        <authorList>
            <consortium name="NCBI Genome Project"/>
        </authorList>
    </citation>
    <scope>NUCLEOTIDE SEQUENCE</scope>
    <source>
        <strain evidence="4">NI907</strain>
    </source>
</reference>
<reference evidence="4" key="1">
    <citation type="journal article" date="2019" name="Mol. Biol. Evol.">
        <title>Blast fungal genomes show frequent chromosomal changes, gene gains and losses, and effector gene turnover.</title>
        <authorList>
            <person name="Gomez Luciano L.B."/>
            <person name="Jason Tsai I."/>
            <person name="Chuma I."/>
            <person name="Tosa Y."/>
            <person name="Chen Y.H."/>
            <person name="Li J.Y."/>
            <person name="Li M.Y."/>
            <person name="Jade Lu M.Y."/>
            <person name="Nakayashiki H."/>
            <person name="Li W.H."/>
        </authorList>
    </citation>
    <scope>NUCLEOTIDE SEQUENCE</scope>
    <source>
        <strain evidence="4">NI907</strain>
    </source>
</reference>
<feature type="compositionally biased region" description="Polar residues" evidence="1">
    <location>
        <begin position="184"/>
        <end position="195"/>
    </location>
</feature>
<dbReference type="Proteomes" id="UP000515153">
    <property type="component" value="Unplaced"/>
</dbReference>
<keyword evidence="3" id="KW-1185">Reference proteome</keyword>
<dbReference type="RefSeq" id="XP_030976040.1">
    <property type="nucleotide sequence ID" value="XM_031132432.1"/>
</dbReference>
<keyword evidence="2" id="KW-0732">Signal</keyword>
<evidence type="ECO:0000313" key="4">
    <source>
        <dbReference type="RefSeq" id="XP_030976040.1"/>
    </source>
</evidence>
<feature type="chain" id="PRO_5028140813" evidence="2">
    <location>
        <begin position="23"/>
        <end position="214"/>
    </location>
</feature>
<proteinExistence type="predicted"/>
<dbReference type="SUPFAM" id="SSF56399">
    <property type="entry name" value="ADP-ribosylation"/>
    <property type="match status" value="1"/>
</dbReference>
<dbReference type="KEGG" id="pgri:PgNI_12484"/>
<protein>
    <submittedName>
        <fullName evidence="4">Uncharacterized protein</fullName>
    </submittedName>
</protein>
<dbReference type="Gene3D" id="3.90.210.10">
    <property type="entry name" value="Heat-Labile Enterotoxin, subunit A"/>
    <property type="match status" value="1"/>
</dbReference>
<gene>
    <name evidence="4" type="ORF">PgNI_12484</name>
</gene>
<reference evidence="4" key="3">
    <citation type="submission" date="2025-08" db="UniProtKB">
        <authorList>
            <consortium name="RefSeq"/>
        </authorList>
    </citation>
    <scope>IDENTIFICATION</scope>
    <source>
        <strain evidence="4">NI907</strain>
    </source>
</reference>
<accession>A0A6P8AMB2</accession>
<dbReference type="GeneID" id="41967335"/>
<feature type="signal peptide" evidence="2">
    <location>
        <begin position="1"/>
        <end position="22"/>
    </location>
</feature>